<dbReference type="EMBL" id="JXMS01000003">
    <property type="protein sequence ID" value="OBQ56183.1"/>
    <property type="molecule type" value="Genomic_DNA"/>
</dbReference>
<organism evidence="1 2">
    <name type="scientific">Halodesulfovibrio spirochaetisodalis</name>
    <dbReference type="NCBI Taxonomy" id="1560234"/>
    <lineage>
        <taxon>Bacteria</taxon>
        <taxon>Pseudomonadati</taxon>
        <taxon>Thermodesulfobacteriota</taxon>
        <taxon>Desulfovibrionia</taxon>
        <taxon>Desulfovibrionales</taxon>
        <taxon>Desulfovibrionaceae</taxon>
        <taxon>Halodesulfovibrio</taxon>
    </lineage>
</organism>
<comment type="caution">
    <text evidence="1">The sequence shown here is derived from an EMBL/GenBank/DDBJ whole genome shotgun (WGS) entry which is preliminary data.</text>
</comment>
<dbReference type="Proteomes" id="UP000091979">
    <property type="component" value="Unassembled WGS sequence"/>
</dbReference>
<name>A0A1B7XKZ2_9BACT</name>
<gene>
    <name evidence="1" type="ORF">SP90_02330</name>
</gene>
<reference evidence="1 2" key="1">
    <citation type="submission" date="2015-01" db="EMBL/GenBank/DDBJ databases">
        <title>Desulfovibrio sp. JC271 draft genome sequence.</title>
        <authorList>
            <person name="Shivani Y."/>
            <person name="Subhash Y."/>
            <person name="Sasikala C."/>
            <person name="Ramana C.V."/>
        </authorList>
    </citation>
    <scope>NUCLEOTIDE SEQUENCE [LARGE SCALE GENOMIC DNA]</scope>
    <source>
        <strain evidence="1 2">JC271</strain>
    </source>
</reference>
<protein>
    <recommendedName>
        <fullName evidence="3">Autotransporter domain-containing protein</fullName>
    </recommendedName>
</protein>
<accession>A0A1B7XKZ2</accession>
<keyword evidence="2" id="KW-1185">Reference proteome</keyword>
<sequence length="227" mass="25608">MDAAFTYRKDWYSWDNTHDITFGNSRSKTPWDSLEHLAAGLTTDVKLGKRGVFQYGWELASNYEKEMDWGSLSGTGSLAYGYFFEENFLVMVGVQGTINYANTTVLPIVGISYLEGPWDVFVGFPKTSVTYSVNENLSFSALAKYDYQTYSLSDSNSVYEDGYVEIREATASLLANWRPLENFQLSLGPELYFARSMRFYDDDGDRKGSSLDSDVAYGLKAGITLEF</sequence>
<dbReference type="PATRIC" id="fig|1560234.3.peg.1917"/>
<evidence type="ECO:0000313" key="1">
    <source>
        <dbReference type="EMBL" id="OBQ56183.1"/>
    </source>
</evidence>
<proteinExistence type="predicted"/>
<evidence type="ECO:0000313" key="2">
    <source>
        <dbReference type="Proteomes" id="UP000091979"/>
    </source>
</evidence>
<dbReference type="AlphaFoldDB" id="A0A1B7XKZ2"/>
<evidence type="ECO:0008006" key="3">
    <source>
        <dbReference type="Google" id="ProtNLM"/>
    </source>
</evidence>